<dbReference type="InterPro" id="IPR043129">
    <property type="entry name" value="ATPase_NBD"/>
</dbReference>
<dbReference type="InterPro" id="IPR005883">
    <property type="entry name" value="PilM"/>
</dbReference>
<organism evidence="2 3">
    <name type="scientific">Paenibacillus pini JCM 16418</name>
    <dbReference type="NCBI Taxonomy" id="1236976"/>
    <lineage>
        <taxon>Bacteria</taxon>
        <taxon>Bacillati</taxon>
        <taxon>Bacillota</taxon>
        <taxon>Bacilli</taxon>
        <taxon>Bacillales</taxon>
        <taxon>Paenibacillaceae</taxon>
        <taxon>Paenibacillus</taxon>
    </lineage>
</organism>
<feature type="compositionally biased region" description="Basic residues" evidence="1">
    <location>
        <begin position="1"/>
        <end position="12"/>
    </location>
</feature>
<protein>
    <submittedName>
        <fullName evidence="2">Type IV pilus biogenesis protein PilM</fullName>
    </submittedName>
</protein>
<dbReference type="STRING" id="1236976.JCM16418_3402"/>
<comment type="caution">
    <text evidence="2">The sequence shown here is derived from an EMBL/GenBank/DDBJ whole genome shotgun (WGS) entry which is preliminary data.</text>
</comment>
<feature type="region of interest" description="Disordered" evidence="1">
    <location>
        <begin position="1"/>
        <end position="23"/>
    </location>
</feature>
<proteinExistence type="predicted"/>
<dbReference type="PANTHER" id="PTHR32432">
    <property type="entry name" value="CELL DIVISION PROTEIN FTSA-RELATED"/>
    <property type="match status" value="1"/>
</dbReference>
<evidence type="ECO:0000313" key="3">
    <source>
        <dbReference type="Proteomes" id="UP000019364"/>
    </source>
</evidence>
<dbReference type="Gene3D" id="3.30.1490.300">
    <property type="match status" value="1"/>
</dbReference>
<reference evidence="2 3" key="1">
    <citation type="journal article" date="2014" name="Genome Announc.">
        <title>Draft Genome Sequence of Paenibacillus pini JCM 16418T, Isolated from the Rhizosphere of Pine Tree.</title>
        <authorList>
            <person name="Yuki M."/>
            <person name="Oshima K."/>
            <person name="Suda W."/>
            <person name="Oshida Y."/>
            <person name="Kitamura K."/>
            <person name="Iida Y."/>
            <person name="Hattori M."/>
            <person name="Ohkuma M."/>
        </authorList>
    </citation>
    <scope>NUCLEOTIDE SEQUENCE [LARGE SCALE GENOMIC DNA]</scope>
    <source>
        <strain evidence="2 3">JCM 16418</strain>
    </source>
</reference>
<dbReference type="Gene3D" id="3.30.420.40">
    <property type="match status" value="2"/>
</dbReference>
<keyword evidence="3" id="KW-1185">Reference proteome</keyword>
<dbReference type="EMBL" id="BAVZ01000010">
    <property type="protein sequence ID" value="GAF09276.1"/>
    <property type="molecule type" value="Genomic_DNA"/>
</dbReference>
<dbReference type="eggNOG" id="COG4972">
    <property type="taxonomic scope" value="Bacteria"/>
</dbReference>
<dbReference type="OrthoDB" id="2690797at2"/>
<dbReference type="Pfam" id="PF11104">
    <property type="entry name" value="PilM_2"/>
    <property type="match status" value="1"/>
</dbReference>
<dbReference type="InterPro" id="IPR050696">
    <property type="entry name" value="FtsA/MreB"/>
</dbReference>
<accession>W7YX39</accession>
<dbReference type="RefSeq" id="WP_052020344.1">
    <property type="nucleotide sequence ID" value="NZ_BAVZ01000010.1"/>
</dbReference>
<dbReference type="PANTHER" id="PTHR32432:SF3">
    <property type="entry name" value="ETHANOLAMINE UTILIZATION PROTEIN EUTJ"/>
    <property type="match status" value="1"/>
</dbReference>
<dbReference type="Proteomes" id="UP000019364">
    <property type="component" value="Unassembled WGS sequence"/>
</dbReference>
<dbReference type="AlphaFoldDB" id="W7YX39"/>
<evidence type="ECO:0000256" key="1">
    <source>
        <dbReference type="SAM" id="MobiDB-lite"/>
    </source>
</evidence>
<evidence type="ECO:0000313" key="2">
    <source>
        <dbReference type="EMBL" id="GAF09276.1"/>
    </source>
</evidence>
<feature type="compositionally biased region" description="Basic and acidic residues" evidence="1">
    <location>
        <begin position="13"/>
        <end position="22"/>
    </location>
</feature>
<dbReference type="SUPFAM" id="SSF53067">
    <property type="entry name" value="Actin-like ATPase domain"/>
    <property type="match status" value="1"/>
</dbReference>
<sequence>MIASRANKRASKDHKTSKDHKISNVVSPKKKMISLVLKDHVIRYIDSKRPHLHGVTAFGEHFLESGIIQEGKIIDAARLASILKECIRKWKIQNREVQFLVPDSVIIVRKVDIPLEVKDEEIKGHLYLELGTSLHLPFDNPIFDVDFLEEKEDKKEILLFAAPEQVVNEYAQILKSVGLKPIAADVSSLAIYRLFYKVYGDSETTSPEGATTLSIQFNLQDVTVSIINHHKLLLVRQFKMNLAIENWEHGTDRDGTSIPSWVGDEDYLKYEVNVMMSEIERVINFYSSLINHQNDGIETFLLTGDYPYLEDIASDLERTFGKTPLTFHNELFDTQSKELIIPKYYLTLGLSLKGGV</sequence>
<gene>
    <name evidence="2" type="ORF">JCM16418_3402</name>
</gene>
<name>W7YX39_9BACL</name>